<dbReference type="PROSITE" id="PS50110">
    <property type="entry name" value="RESPONSE_REGULATORY"/>
    <property type="match status" value="1"/>
</dbReference>
<name>A0ABW0HJR9_9BACL</name>
<dbReference type="PRINTS" id="PR00032">
    <property type="entry name" value="HTHARAC"/>
</dbReference>
<evidence type="ECO:0000256" key="8">
    <source>
        <dbReference type="PROSITE-ProRule" id="PRU00169"/>
    </source>
</evidence>
<evidence type="ECO:0000256" key="3">
    <source>
        <dbReference type="ARBA" id="ARBA00022553"/>
    </source>
</evidence>
<feature type="domain" description="HTH araC/xylS-type" evidence="9">
    <location>
        <begin position="402"/>
        <end position="500"/>
    </location>
</feature>
<evidence type="ECO:0000256" key="7">
    <source>
        <dbReference type="ARBA" id="ARBA00023163"/>
    </source>
</evidence>
<organism evidence="11 12">
    <name type="scientific">Cohnella soli</name>
    <dbReference type="NCBI Taxonomy" id="425005"/>
    <lineage>
        <taxon>Bacteria</taxon>
        <taxon>Bacillati</taxon>
        <taxon>Bacillota</taxon>
        <taxon>Bacilli</taxon>
        <taxon>Bacillales</taxon>
        <taxon>Paenibacillaceae</taxon>
        <taxon>Cohnella</taxon>
    </lineage>
</organism>
<dbReference type="RefSeq" id="WP_378128937.1">
    <property type="nucleotide sequence ID" value="NZ_JBHSMI010000002.1"/>
</dbReference>
<evidence type="ECO:0000259" key="9">
    <source>
        <dbReference type="PROSITE" id="PS01124"/>
    </source>
</evidence>
<keyword evidence="6" id="KW-0238">DNA-binding</keyword>
<evidence type="ECO:0000256" key="4">
    <source>
        <dbReference type="ARBA" id="ARBA00023012"/>
    </source>
</evidence>
<reference evidence="12" key="1">
    <citation type="journal article" date="2019" name="Int. J. Syst. Evol. Microbiol.">
        <title>The Global Catalogue of Microorganisms (GCM) 10K type strain sequencing project: providing services to taxonomists for standard genome sequencing and annotation.</title>
        <authorList>
            <consortium name="The Broad Institute Genomics Platform"/>
            <consortium name="The Broad Institute Genome Sequencing Center for Infectious Disease"/>
            <person name="Wu L."/>
            <person name="Ma J."/>
        </authorList>
    </citation>
    <scope>NUCLEOTIDE SEQUENCE [LARGE SCALE GENOMIC DNA]</scope>
    <source>
        <strain evidence="12">CGMCC 1.18575</strain>
    </source>
</reference>
<evidence type="ECO:0000313" key="12">
    <source>
        <dbReference type="Proteomes" id="UP001596113"/>
    </source>
</evidence>
<keyword evidence="4" id="KW-0902">Two-component regulatory system</keyword>
<keyword evidence="2" id="KW-0963">Cytoplasm</keyword>
<evidence type="ECO:0000256" key="1">
    <source>
        <dbReference type="ARBA" id="ARBA00004496"/>
    </source>
</evidence>
<dbReference type="InterPro" id="IPR001789">
    <property type="entry name" value="Sig_transdc_resp-reg_receiver"/>
</dbReference>
<dbReference type="SMART" id="SM00448">
    <property type="entry name" value="REC"/>
    <property type="match status" value="1"/>
</dbReference>
<protein>
    <submittedName>
        <fullName evidence="11">Response regulator</fullName>
    </submittedName>
</protein>
<accession>A0ABW0HJR9</accession>
<gene>
    <name evidence="11" type="ORF">ACFPOF_01575</name>
</gene>
<dbReference type="InterPro" id="IPR018060">
    <property type="entry name" value="HTH_AraC"/>
</dbReference>
<feature type="domain" description="Response regulatory" evidence="10">
    <location>
        <begin position="2"/>
        <end position="122"/>
    </location>
</feature>
<dbReference type="SMART" id="SM00342">
    <property type="entry name" value="HTH_ARAC"/>
    <property type="match status" value="1"/>
</dbReference>
<evidence type="ECO:0000256" key="5">
    <source>
        <dbReference type="ARBA" id="ARBA00023015"/>
    </source>
</evidence>
<dbReference type="Pfam" id="PF00072">
    <property type="entry name" value="Response_reg"/>
    <property type="match status" value="1"/>
</dbReference>
<evidence type="ECO:0000259" key="10">
    <source>
        <dbReference type="PROSITE" id="PS50110"/>
    </source>
</evidence>
<keyword evidence="5" id="KW-0805">Transcription regulation</keyword>
<dbReference type="Gene3D" id="3.40.50.2300">
    <property type="match status" value="1"/>
</dbReference>
<proteinExistence type="predicted"/>
<evidence type="ECO:0000313" key="11">
    <source>
        <dbReference type="EMBL" id="MFC5401411.1"/>
    </source>
</evidence>
<comment type="caution">
    <text evidence="11">The sequence shown here is derived from an EMBL/GenBank/DDBJ whole genome shotgun (WGS) entry which is preliminary data.</text>
</comment>
<dbReference type="InterPro" id="IPR011006">
    <property type="entry name" value="CheY-like_superfamily"/>
</dbReference>
<dbReference type="SUPFAM" id="SSF52172">
    <property type="entry name" value="CheY-like"/>
    <property type="match status" value="1"/>
</dbReference>
<dbReference type="PANTHER" id="PTHR42713:SF3">
    <property type="entry name" value="TRANSCRIPTIONAL REGULATORY PROTEIN HPTR"/>
    <property type="match status" value="1"/>
</dbReference>
<evidence type="ECO:0000256" key="6">
    <source>
        <dbReference type="ARBA" id="ARBA00023125"/>
    </source>
</evidence>
<feature type="modified residue" description="4-aspartylphosphate" evidence="8">
    <location>
        <position position="57"/>
    </location>
</feature>
<keyword evidence="12" id="KW-1185">Reference proteome</keyword>
<dbReference type="Gene3D" id="1.10.10.60">
    <property type="entry name" value="Homeodomain-like"/>
    <property type="match status" value="2"/>
</dbReference>
<dbReference type="EMBL" id="JBHSMI010000002">
    <property type="protein sequence ID" value="MFC5401411.1"/>
    <property type="molecule type" value="Genomic_DNA"/>
</dbReference>
<dbReference type="SUPFAM" id="SSF46689">
    <property type="entry name" value="Homeodomain-like"/>
    <property type="match status" value="2"/>
</dbReference>
<dbReference type="PROSITE" id="PS01124">
    <property type="entry name" value="HTH_ARAC_FAMILY_2"/>
    <property type="match status" value="1"/>
</dbReference>
<dbReference type="InterPro" id="IPR020449">
    <property type="entry name" value="Tscrpt_reg_AraC-type_HTH"/>
</dbReference>
<dbReference type="InterPro" id="IPR051552">
    <property type="entry name" value="HptR"/>
</dbReference>
<keyword evidence="3 8" id="KW-0597">Phosphoprotein</keyword>
<comment type="subcellular location">
    <subcellularLocation>
        <location evidence="1">Cytoplasm</location>
    </subcellularLocation>
</comment>
<dbReference type="Proteomes" id="UP001596113">
    <property type="component" value="Unassembled WGS sequence"/>
</dbReference>
<dbReference type="CDD" id="cd17536">
    <property type="entry name" value="REC_YesN-like"/>
    <property type="match status" value="1"/>
</dbReference>
<sequence>MNILIVDDEPEIREGLLLMVQELQAALSAIDIAVTAGDGIEALEVMNRYEIDLLITDIRMPRMDGLDLLAQVHLQYPHMNTIIISGFDDFSHIQHALRHGASDYILKPIKQDEFETAINRVHNRIVRTERHNLSWHPDRFTQWEAPFKKLILGDPDNITEGRAQQIGSPQMVSWLFHKIVTEVAEKENKGVCLLQNTDKTESCNMLLGVYGESAEAVDRKVSRITEQIHSFCCQSLRLTASFGISGWIGPDMPDLAEAYRQAGFALLTRIFEGNGIRHSDAIPKKESAKPKVNTDTLSAAMERGDFNSVLDQIAAQMEVLIRCSNVQSLMQGVEIFLLTLHRIMQKQTIDPGKMTVNDLARFMNRLVWSRNARQMTESVLQWATQYLREASIDSRHESYVLSRAKEYMRKNVKLPLTLADVGKLMFVSPNHLSRLFRQEAGITFLEYLTNVRMEEAKRLLKEPGIKIYEVAEMVGYGSWRHFSRTFKETVGYGPSEYRNDTV</sequence>
<evidence type="ECO:0000256" key="2">
    <source>
        <dbReference type="ARBA" id="ARBA00022490"/>
    </source>
</evidence>
<dbReference type="InterPro" id="IPR009057">
    <property type="entry name" value="Homeodomain-like_sf"/>
</dbReference>
<dbReference type="PANTHER" id="PTHR42713">
    <property type="entry name" value="HISTIDINE KINASE-RELATED"/>
    <property type="match status" value="1"/>
</dbReference>
<keyword evidence="7" id="KW-0804">Transcription</keyword>
<dbReference type="Pfam" id="PF12833">
    <property type="entry name" value="HTH_18"/>
    <property type="match status" value="1"/>
</dbReference>